<dbReference type="GO" id="GO:0016757">
    <property type="term" value="F:glycosyltransferase activity"/>
    <property type="evidence" value="ECO:0007669"/>
    <property type="project" value="InterPro"/>
</dbReference>
<dbReference type="PANTHER" id="PTHR12526">
    <property type="entry name" value="GLYCOSYLTRANSFERASE"/>
    <property type="match status" value="1"/>
</dbReference>
<dbReference type="InterPro" id="IPR028098">
    <property type="entry name" value="Glyco_trans_4-like_N"/>
</dbReference>
<reference evidence="3" key="1">
    <citation type="journal article" date="2015" name="Nature">
        <title>Complex archaea that bridge the gap between prokaryotes and eukaryotes.</title>
        <authorList>
            <person name="Spang A."/>
            <person name="Saw J.H."/>
            <person name="Jorgensen S.L."/>
            <person name="Zaremba-Niedzwiedzka K."/>
            <person name="Martijn J."/>
            <person name="Lind A.E."/>
            <person name="van Eijk R."/>
            <person name="Schleper C."/>
            <person name="Guy L."/>
            <person name="Ettema T.J."/>
        </authorList>
    </citation>
    <scope>NUCLEOTIDE SEQUENCE</scope>
</reference>
<sequence>MVKILSLFSSKKIIFDPLAGRFETKIIDWKRNPLNSWQARLNFKIDYWAFKLSDLILADTQAHKDYFCKKYGLPSKKVEVLPVGFDDDLFRPSAVAEKENRFTVLFFGSFLPLHGVNCILEAANIISGKEPSVQFKLVGSGQTLLPAKDLASKLGLSNVTFEGWLPMNELPNRIASSDICLGIFGRTEKARRVVPHKIFQAMGMRKPVITGLTPAVEEFFSHRENIFLIQESDPDLLAQAILELKRDEDLREEIAERGYKLVSQKFSPEAIGRILIKILEKNFIIRGG</sequence>
<organism evidence="3">
    <name type="scientific">marine sediment metagenome</name>
    <dbReference type="NCBI Taxonomy" id="412755"/>
    <lineage>
        <taxon>unclassified sequences</taxon>
        <taxon>metagenomes</taxon>
        <taxon>ecological metagenomes</taxon>
    </lineage>
</organism>
<feature type="domain" description="Glycosyltransferase subfamily 4-like N-terminal" evidence="2">
    <location>
        <begin position="31"/>
        <end position="88"/>
    </location>
</feature>
<comment type="caution">
    <text evidence="3">The sequence shown here is derived from an EMBL/GenBank/DDBJ whole genome shotgun (WGS) entry which is preliminary data.</text>
</comment>
<feature type="domain" description="Glycosyl transferase family 1" evidence="1">
    <location>
        <begin position="96"/>
        <end position="260"/>
    </location>
</feature>
<dbReference type="SUPFAM" id="SSF53756">
    <property type="entry name" value="UDP-Glycosyltransferase/glycogen phosphorylase"/>
    <property type="match status" value="1"/>
</dbReference>
<evidence type="ECO:0000259" key="2">
    <source>
        <dbReference type="Pfam" id="PF13439"/>
    </source>
</evidence>
<dbReference type="InterPro" id="IPR001296">
    <property type="entry name" value="Glyco_trans_1"/>
</dbReference>
<dbReference type="CDD" id="cd03794">
    <property type="entry name" value="GT4_WbuB-like"/>
    <property type="match status" value="1"/>
</dbReference>
<dbReference type="Pfam" id="PF00534">
    <property type="entry name" value="Glycos_transf_1"/>
    <property type="match status" value="1"/>
</dbReference>
<evidence type="ECO:0000313" key="3">
    <source>
        <dbReference type="EMBL" id="KKN43417.1"/>
    </source>
</evidence>
<proteinExistence type="predicted"/>
<dbReference type="Pfam" id="PF13439">
    <property type="entry name" value="Glyco_transf_4"/>
    <property type="match status" value="1"/>
</dbReference>
<name>A0A0F9R2L2_9ZZZZ</name>
<protein>
    <submittedName>
        <fullName evidence="3">Uncharacterized protein</fullName>
    </submittedName>
</protein>
<evidence type="ECO:0000259" key="1">
    <source>
        <dbReference type="Pfam" id="PF00534"/>
    </source>
</evidence>
<dbReference type="Gene3D" id="3.40.50.2000">
    <property type="entry name" value="Glycogen Phosphorylase B"/>
    <property type="match status" value="2"/>
</dbReference>
<dbReference type="EMBL" id="LAZR01001513">
    <property type="protein sequence ID" value="KKN43417.1"/>
    <property type="molecule type" value="Genomic_DNA"/>
</dbReference>
<gene>
    <name evidence="3" type="ORF">LCGC14_0703520</name>
</gene>
<accession>A0A0F9R2L2</accession>
<dbReference type="AlphaFoldDB" id="A0A0F9R2L2"/>